<reference evidence="2 3" key="1">
    <citation type="submission" date="2020-03" db="EMBL/GenBank/DDBJ databases">
        <title>Sequencing the genomes of 1000 actinobacteria strains.</title>
        <authorList>
            <person name="Klenk H.-P."/>
        </authorList>
    </citation>
    <scope>NUCLEOTIDE SEQUENCE [LARGE SCALE GENOMIC DNA]</scope>
    <source>
        <strain evidence="2 3">DSM 16403</strain>
    </source>
</reference>
<sequence>MTSVFINLPVKDLQKSKDFYTSFGWSLNPAFSDDNAGSIVVSENIYIMILTHDHFRQFTDKEIADTTTTSAVLNAISVDSPEEIDELVEKALAAGGTEGKPQDYGFMRSRTFADPDGHSWEILWMDPIAQTGDWAAVQEKYPQEA</sequence>
<accession>A0A846RLN4</accession>
<dbReference type="EMBL" id="JAATJL010000001">
    <property type="protein sequence ID" value="NJC22029.1"/>
    <property type="molecule type" value="Genomic_DNA"/>
</dbReference>
<proteinExistence type="predicted"/>
<comment type="caution">
    <text evidence="2">The sequence shown here is derived from an EMBL/GenBank/DDBJ whole genome shotgun (WGS) entry which is preliminary data.</text>
</comment>
<dbReference type="RefSeq" id="WP_167992314.1">
    <property type="nucleotide sequence ID" value="NZ_JAATJL010000001.1"/>
</dbReference>
<dbReference type="InterPro" id="IPR037523">
    <property type="entry name" value="VOC_core"/>
</dbReference>
<dbReference type="Proteomes" id="UP000547458">
    <property type="component" value="Unassembled WGS sequence"/>
</dbReference>
<dbReference type="InterPro" id="IPR029068">
    <property type="entry name" value="Glyas_Bleomycin-R_OHBP_Dase"/>
</dbReference>
<gene>
    <name evidence="2" type="ORF">BJ994_001105</name>
</gene>
<dbReference type="PANTHER" id="PTHR36503">
    <property type="entry name" value="BLR2520 PROTEIN"/>
    <property type="match status" value="1"/>
</dbReference>
<feature type="domain" description="VOC" evidence="1">
    <location>
        <begin position="2"/>
        <end position="125"/>
    </location>
</feature>
<evidence type="ECO:0000313" key="3">
    <source>
        <dbReference type="Proteomes" id="UP000547458"/>
    </source>
</evidence>
<dbReference type="InterPro" id="IPR004360">
    <property type="entry name" value="Glyas_Fos-R_dOase_dom"/>
</dbReference>
<organism evidence="2 3">
    <name type="scientific">Arthrobacter pigmenti</name>
    <dbReference type="NCBI Taxonomy" id="271432"/>
    <lineage>
        <taxon>Bacteria</taxon>
        <taxon>Bacillati</taxon>
        <taxon>Actinomycetota</taxon>
        <taxon>Actinomycetes</taxon>
        <taxon>Micrococcales</taxon>
        <taxon>Micrococcaceae</taxon>
        <taxon>Arthrobacter</taxon>
    </lineage>
</organism>
<protein>
    <recommendedName>
        <fullName evidence="1">VOC domain-containing protein</fullName>
    </recommendedName>
</protein>
<evidence type="ECO:0000259" key="1">
    <source>
        <dbReference type="PROSITE" id="PS51819"/>
    </source>
</evidence>
<dbReference type="Pfam" id="PF00903">
    <property type="entry name" value="Glyoxalase"/>
    <property type="match status" value="1"/>
</dbReference>
<keyword evidence="3" id="KW-1185">Reference proteome</keyword>
<dbReference type="PROSITE" id="PS51819">
    <property type="entry name" value="VOC"/>
    <property type="match status" value="1"/>
</dbReference>
<name>A0A846RLN4_9MICC</name>
<dbReference type="Gene3D" id="3.10.180.10">
    <property type="entry name" value="2,3-Dihydroxybiphenyl 1,2-Dioxygenase, domain 1"/>
    <property type="match status" value="1"/>
</dbReference>
<dbReference type="AlphaFoldDB" id="A0A846RLN4"/>
<dbReference type="PANTHER" id="PTHR36503:SF2">
    <property type="entry name" value="BLR2408 PROTEIN"/>
    <property type="match status" value="1"/>
</dbReference>
<dbReference type="SUPFAM" id="SSF54593">
    <property type="entry name" value="Glyoxalase/Bleomycin resistance protein/Dihydroxybiphenyl dioxygenase"/>
    <property type="match status" value="1"/>
</dbReference>
<evidence type="ECO:0000313" key="2">
    <source>
        <dbReference type="EMBL" id="NJC22029.1"/>
    </source>
</evidence>